<reference evidence="3 4" key="1">
    <citation type="submission" date="2017-09" db="EMBL/GenBank/DDBJ databases">
        <authorList>
            <person name="Ehlers B."/>
            <person name="Leendertz F.H."/>
        </authorList>
    </citation>
    <scope>NUCLEOTIDE SEQUENCE [LARGE SCALE GENOMIC DNA]</scope>
    <source>
        <strain evidence="3 4">USBA 140</strain>
    </source>
</reference>
<feature type="transmembrane region" description="Helical" evidence="1">
    <location>
        <begin position="170"/>
        <end position="188"/>
    </location>
</feature>
<accession>A0A286GLS0</accession>
<dbReference type="EMBL" id="OCNJ01000005">
    <property type="protein sequence ID" value="SOD96460.1"/>
    <property type="molecule type" value="Genomic_DNA"/>
</dbReference>
<evidence type="ECO:0000313" key="3">
    <source>
        <dbReference type="EMBL" id="SOD96460.1"/>
    </source>
</evidence>
<sequence>MIRPLLLALALVVAVSAPALAHKIKVFATAEGAVVSGLVYFPGGGKAVGAPVQVLGPDGVEIGRVTTDDAGAFTFEATRRIDHTFVADTGDGHRGTFVVKADQLPVSLPGGEDAAGAPSTAAPAAAPAAAAPVLDPAALEDAVARAVAREVNPLRLQIEAYEERIRLHDILGGLGWIAGITGLAFWLLGRKKQG</sequence>
<dbReference type="Proteomes" id="UP000219621">
    <property type="component" value="Unassembled WGS sequence"/>
</dbReference>
<keyword evidence="2" id="KW-0732">Signal</keyword>
<dbReference type="OrthoDB" id="8447011at2"/>
<gene>
    <name evidence="3" type="ORF">SAMN05421508_105337</name>
</gene>
<name>A0A286GLS0_9PROT</name>
<keyword evidence="1" id="KW-1133">Transmembrane helix</keyword>
<feature type="chain" id="PRO_5013307291" evidence="2">
    <location>
        <begin position="22"/>
        <end position="194"/>
    </location>
</feature>
<keyword evidence="1" id="KW-0812">Transmembrane</keyword>
<dbReference type="AlphaFoldDB" id="A0A286GLS0"/>
<organism evidence="3 4">
    <name type="scientific">Caenispirillum bisanense</name>
    <dbReference type="NCBI Taxonomy" id="414052"/>
    <lineage>
        <taxon>Bacteria</taxon>
        <taxon>Pseudomonadati</taxon>
        <taxon>Pseudomonadota</taxon>
        <taxon>Alphaproteobacteria</taxon>
        <taxon>Rhodospirillales</taxon>
        <taxon>Novispirillaceae</taxon>
        <taxon>Caenispirillum</taxon>
    </lineage>
</organism>
<keyword evidence="1" id="KW-0472">Membrane</keyword>
<keyword evidence="4" id="KW-1185">Reference proteome</keyword>
<proteinExistence type="predicted"/>
<feature type="signal peptide" evidence="2">
    <location>
        <begin position="1"/>
        <end position="21"/>
    </location>
</feature>
<evidence type="ECO:0000256" key="2">
    <source>
        <dbReference type="SAM" id="SignalP"/>
    </source>
</evidence>
<dbReference type="RefSeq" id="WP_097279703.1">
    <property type="nucleotide sequence ID" value="NZ_OCNJ01000005.1"/>
</dbReference>
<protein>
    <submittedName>
        <fullName evidence="3">Nickel transport protein</fullName>
    </submittedName>
</protein>
<evidence type="ECO:0000313" key="4">
    <source>
        <dbReference type="Proteomes" id="UP000219621"/>
    </source>
</evidence>
<evidence type="ECO:0000256" key="1">
    <source>
        <dbReference type="SAM" id="Phobius"/>
    </source>
</evidence>